<dbReference type="PROSITE" id="PS51272">
    <property type="entry name" value="SLH"/>
    <property type="match status" value="2"/>
</dbReference>
<sequence>MELDYGARLAGSIDITALQNAVPDDVPSYGTYLMSDDGLTMYSGWGGDISEDSYSFDFAGLAPGTYRIAVTSSTWDETSSQSTPWSAQYLRNGDESTFTVKTGEELTEMTLTARPVNARISGTMTTAGFSQSPIDNVLGSALFYERIGDQWVRLPDDGARFDANQNGTTSFALAVPAGTYTVGFESDFATTGTDTREQWWDKRGSLGEATPISLSSGGVHANTDGSITPAGYAEPSTPRLFTDMPGHSFEKEVNWLAGKGITQGWEVSPGRHEFRPNAEILRGEMATFLYRLAGEPSYVPPNVSPFLDVSTDFVFYKQIAWLASTGISRGWETPGGVEFRPFAATSRDVMAAFLHRYYRPPSLATTISPFTDVTGSTVFANEILWLASEGISTGWDTGHGCHEYRPFQNG</sequence>
<evidence type="ECO:0000259" key="1">
    <source>
        <dbReference type="PROSITE" id="PS51272"/>
    </source>
</evidence>
<feature type="domain" description="SLH" evidence="1">
    <location>
        <begin position="304"/>
        <end position="368"/>
    </location>
</feature>
<dbReference type="InterPro" id="IPR001119">
    <property type="entry name" value="SLH_dom"/>
</dbReference>
<evidence type="ECO:0000313" key="2">
    <source>
        <dbReference type="EMBL" id="APZ35026.1"/>
    </source>
</evidence>
<protein>
    <recommendedName>
        <fullName evidence="1">SLH domain-containing protein</fullName>
    </recommendedName>
</protein>
<proteinExistence type="predicted"/>
<evidence type="ECO:0000313" key="3">
    <source>
        <dbReference type="Proteomes" id="UP000187185"/>
    </source>
</evidence>
<dbReference type="KEGG" id="maur:BOH66_12820"/>
<organism evidence="2 3">
    <name type="scientific">Microbacterium aurum</name>
    <dbReference type="NCBI Taxonomy" id="36805"/>
    <lineage>
        <taxon>Bacteria</taxon>
        <taxon>Bacillati</taxon>
        <taxon>Actinomycetota</taxon>
        <taxon>Actinomycetes</taxon>
        <taxon>Micrococcales</taxon>
        <taxon>Microbacteriaceae</taxon>
        <taxon>Microbacterium</taxon>
    </lineage>
</organism>
<keyword evidence="3" id="KW-1185">Reference proteome</keyword>
<reference evidence="2 3" key="1">
    <citation type="submission" date="2016-12" db="EMBL/GenBank/DDBJ databases">
        <title>Complete genome sequence of Microbacterium aurum KACC 15219.</title>
        <authorList>
            <person name="Jung Y."/>
            <person name="Shin J.-H."/>
            <person name="Lee Y.-J."/>
            <person name="Yi H."/>
            <person name="Bahn Y.-S."/>
            <person name="Kim J.F."/>
            <person name="Lee D.-W."/>
        </authorList>
    </citation>
    <scope>NUCLEOTIDE SEQUENCE [LARGE SCALE GENOMIC DNA]</scope>
    <source>
        <strain evidence="2 3">KACC 15219</strain>
    </source>
</reference>
<feature type="domain" description="SLH" evidence="1">
    <location>
        <begin position="236"/>
        <end position="303"/>
    </location>
</feature>
<dbReference type="Pfam" id="PF00395">
    <property type="entry name" value="SLH"/>
    <property type="match status" value="1"/>
</dbReference>
<accession>A0A1P8UAC4</accession>
<dbReference type="AlphaFoldDB" id="A0A1P8UAC4"/>
<name>A0A1P8UAC4_9MICO</name>
<gene>
    <name evidence="2" type="ORF">BOH66_12820</name>
</gene>
<dbReference type="EMBL" id="CP018762">
    <property type="protein sequence ID" value="APZ35026.1"/>
    <property type="molecule type" value="Genomic_DNA"/>
</dbReference>
<dbReference type="Proteomes" id="UP000187185">
    <property type="component" value="Chromosome"/>
</dbReference>